<gene>
    <name evidence="3" type="ORF">AVDCRST_MAG85-1579</name>
</gene>
<evidence type="ECO:0000256" key="1">
    <source>
        <dbReference type="SAM" id="MobiDB-lite"/>
    </source>
</evidence>
<name>A0A6J4SN96_9ACTN</name>
<sequence>MRLTIPTALTLSLLAVLPATAPGAVKETAYDVVFKATMKEKWDFREFSSNECNNGTCVREELGNGTAATVIETPTPQRVQVVTGVGGAFPQIVGTNEGTIQVTAAYLRSGAHSIIYSGAADAANEDQIFPTDDCGRRTVKRMTVGLGFQQRNRFGVVAPPEPLREKCPNGPSQVDWENNETPDLNAIIANTAQSKFGREKQFTVSGSRTWTGTTSPMNRTDPKDIFQRSGGQEVTWQWRATFRKAKTRRRR</sequence>
<feature type="compositionally biased region" description="Polar residues" evidence="1">
    <location>
        <begin position="202"/>
        <end position="218"/>
    </location>
</feature>
<dbReference type="AlphaFoldDB" id="A0A6J4SN96"/>
<keyword evidence="2" id="KW-0732">Signal</keyword>
<dbReference type="EMBL" id="CADCVT010000175">
    <property type="protein sequence ID" value="CAA9497910.1"/>
    <property type="molecule type" value="Genomic_DNA"/>
</dbReference>
<accession>A0A6J4SN96</accession>
<evidence type="ECO:0000256" key="2">
    <source>
        <dbReference type="SAM" id="SignalP"/>
    </source>
</evidence>
<protein>
    <submittedName>
        <fullName evidence="3">Uncharacterized protein</fullName>
    </submittedName>
</protein>
<feature type="region of interest" description="Disordered" evidence="1">
    <location>
        <begin position="198"/>
        <end position="230"/>
    </location>
</feature>
<feature type="chain" id="PRO_5038990939" evidence="2">
    <location>
        <begin position="22"/>
        <end position="251"/>
    </location>
</feature>
<evidence type="ECO:0000313" key="3">
    <source>
        <dbReference type="EMBL" id="CAA9497910.1"/>
    </source>
</evidence>
<feature type="signal peptide" evidence="2">
    <location>
        <begin position="1"/>
        <end position="21"/>
    </location>
</feature>
<proteinExistence type="predicted"/>
<reference evidence="3" key="1">
    <citation type="submission" date="2020-02" db="EMBL/GenBank/DDBJ databases">
        <authorList>
            <person name="Meier V. D."/>
        </authorList>
    </citation>
    <scope>NUCLEOTIDE SEQUENCE</scope>
    <source>
        <strain evidence="3">AVDCRST_MAG85</strain>
    </source>
</reference>
<organism evidence="3">
    <name type="scientific">uncultured Solirubrobacteraceae bacterium</name>
    <dbReference type="NCBI Taxonomy" id="1162706"/>
    <lineage>
        <taxon>Bacteria</taxon>
        <taxon>Bacillati</taxon>
        <taxon>Actinomycetota</taxon>
        <taxon>Thermoleophilia</taxon>
        <taxon>Solirubrobacterales</taxon>
        <taxon>Solirubrobacteraceae</taxon>
        <taxon>environmental samples</taxon>
    </lineage>
</organism>